<name>A0A9D4H4C8_DREPO</name>
<organism evidence="1 2">
    <name type="scientific">Dreissena polymorpha</name>
    <name type="common">Zebra mussel</name>
    <name type="synonym">Mytilus polymorpha</name>
    <dbReference type="NCBI Taxonomy" id="45954"/>
    <lineage>
        <taxon>Eukaryota</taxon>
        <taxon>Metazoa</taxon>
        <taxon>Spiralia</taxon>
        <taxon>Lophotrochozoa</taxon>
        <taxon>Mollusca</taxon>
        <taxon>Bivalvia</taxon>
        <taxon>Autobranchia</taxon>
        <taxon>Heteroconchia</taxon>
        <taxon>Euheterodonta</taxon>
        <taxon>Imparidentia</taxon>
        <taxon>Neoheterodontei</taxon>
        <taxon>Myida</taxon>
        <taxon>Dreissenoidea</taxon>
        <taxon>Dreissenidae</taxon>
        <taxon>Dreissena</taxon>
    </lineage>
</organism>
<evidence type="ECO:0000313" key="2">
    <source>
        <dbReference type="Proteomes" id="UP000828390"/>
    </source>
</evidence>
<dbReference type="EMBL" id="JAIWYP010000005">
    <property type="protein sequence ID" value="KAH3826739.1"/>
    <property type="molecule type" value="Genomic_DNA"/>
</dbReference>
<protein>
    <submittedName>
        <fullName evidence="1">Uncharacterized protein</fullName>
    </submittedName>
</protein>
<gene>
    <name evidence="1" type="ORF">DPMN_128649</name>
</gene>
<dbReference type="Proteomes" id="UP000828390">
    <property type="component" value="Unassembled WGS sequence"/>
</dbReference>
<keyword evidence="2" id="KW-1185">Reference proteome</keyword>
<reference evidence="1" key="1">
    <citation type="journal article" date="2019" name="bioRxiv">
        <title>The Genome of the Zebra Mussel, Dreissena polymorpha: A Resource for Invasive Species Research.</title>
        <authorList>
            <person name="McCartney M.A."/>
            <person name="Auch B."/>
            <person name="Kono T."/>
            <person name="Mallez S."/>
            <person name="Zhang Y."/>
            <person name="Obille A."/>
            <person name="Becker A."/>
            <person name="Abrahante J.E."/>
            <person name="Garbe J."/>
            <person name="Badalamenti J.P."/>
            <person name="Herman A."/>
            <person name="Mangelson H."/>
            <person name="Liachko I."/>
            <person name="Sullivan S."/>
            <person name="Sone E.D."/>
            <person name="Koren S."/>
            <person name="Silverstein K.A.T."/>
            <person name="Beckman K.B."/>
            <person name="Gohl D.M."/>
        </authorList>
    </citation>
    <scope>NUCLEOTIDE SEQUENCE</scope>
    <source>
        <strain evidence="1">Duluth1</strain>
        <tissue evidence="1">Whole animal</tissue>
    </source>
</reference>
<reference evidence="1" key="2">
    <citation type="submission" date="2020-11" db="EMBL/GenBank/DDBJ databases">
        <authorList>
            <person name="McCartney M.A."/>
            <person name="Auch B."/>
            <person name="Kono T."/>
            <person name="Mallez S."/>
            <person name="Becker A."/>
            <person name="Gohl D.M."/>
            <person name="Silverstein K.A.T."/>
            <person name="Koren S."/>
            <person name="Bechman K.B."/>
            <person name="Herman A."/>
            <person name="Abrahante J.E."/>
            <person name="Garbe J."/>
        </authorList>
    </citation>
    <scope>NUCLEOTIDE SEQUENCE</scope>
    <source>
        <strain evidence="1">Duluth1</strain>
        <tissue evidence="1">Whole animal</tissue>
    </source>
</reference>
<sequence>MSEPSAVRRVTKLKTSVTNRHRSAADVFFRSSDWRRPMIARTSDHLVASGGVQINFLYHNLFYPTSGPGRIRVEIEKRSEDQRTVIARRAPDIGFIVRVSERASSVVHRAEALRQSDGRRPMYMPLGNTFTFANTRSINPMSGDRRAIPVR</sequence>
<proteinExistence type="predicted"/>
<accession>A0A9D4H4C8</accession>
<evidence type="ECO:0000313" key="1">
    <source>
        <dbReference type="EMBL" id="KAH3826739.1"/>
    </source>
</evidence>
<comment type="caution">
    <text evidence="1">The sequence shown here is derived from an EMBL/GenBank/DDBJ whole genome shotgun (WGS) entry which is preliminary data.</text>
</comment>
<dbReference type="AlphaFoldDB" id="A0A9D4H4C8"/>